<reference evidence="2 3" key="1">
    <citation type="submission" date="2019-08" db="EMBL/GenBank/DDBJ databases">
        <authorList>
            <person name="Dong K."/>
        </authorList>
    </citation>
    <scope>NUCLEOTIDE SEQUENCE [LARGE SCALE GENOMIC DNA]</scope>
    <source>
        <strain evidence="2 3">M4-8</strain>
    </source>
</reference>
<dbReference type="EMBL" id="VRSW01000004">
    <property type="protein sequence ID" value="TXK03539.1"/>
    <property type="molecule type" value="Genomic_DNA"/>
</dbReference>
<dbReference type="RefSeq" id="WP_147826470.1">
    <property type="nucleotide sequence ID" value="NZ_VRSW01000004.1"/>
</dbReference>
<name>A0A5C8HMV4_9MICO</name>
<proteinExistence type="predicted"/>
<evidence type="ECO:0000313" key="3">
    <source>
        <dbReference type="Proteomes" id="UP000321196"/>
    </source>
</evidence>
<feature type="chain" id="PRO_5039056812" evidence="1">
    <location>
        <begin position="23"/>
        <end position="278"/>
    </location>
</feature>
<dbReference type="AlphaFoldDB" id="A0A5C8HMV4"/>
<dbReference type="OrthoDB" id="5119598at2"/>
<keyword evidence="3" id="KW-1185">Reference proteome</keyword>
<feature type="signal peptide" evidence="1">
    <location>
        <begin position="1"/>
        <end position="22"/>
    </location>
</feature>
<keyword evidence="1" id="KW-0732">Signal</keyword>
<comment type="caution">
    <text evidence="2">The sequence shown here is derived from an EMBL/GenBank/DDBJ whole genome shotgun (WGS) entry which is preliminary data.</text>
</comment>
<organism evidence="2 3">
    <name type="scientific">Microbacterium mitrae</name>
    <dbReference type="NCBI Taxonomy" id="664640"/>
    <lineage>
        <taxon>Bacteria</taxon>
        <taxon>Bacillati</taxon>
        <taxon>Actinomycetota</taxon>
        <taxon>Actinomycetes</taxon>
        <taxon>Micrococcales</taxon>
        <taxon>Microbacteriaceae</taxon>
        <taxon>Microbacterium</taxon>
    </lineage>
</organism>
<gene>
    <name evidence="2" type="ORF">FVP60_11760</name>
</gene>
<protein>
    <submittedName>
        <fullName evidence="2">Uncharacterized protein</fullName>
    </submittedName>
</protein>
<dbReference type="Proteomes" id="UP000321196">
    <property type="component" value="Unassembled WGS sequence"/>
</dbReference>
<sequence length="278" mass="30169">MTINRKAILMIQLATISLLVVACGSDGGEVDYSKHEVISGQAQLDPVAGTAQLPLDAYSASFAEDNIVDYAIDLKLAKCAQEEGVPLQAIDRRTFSPRVGYRTFGIWVLDEAAKYGYDVRPRTADEQKILESNTAVAGTEDTIERCLNEAVDSFPRVQQVETLAGRGEIESYDLTMSDAEAKAIIADWNSCVEEEGLSLVEGATLQPNTEGASTEQVLEIAIIDVQCKQKLNVVQQLADIQASYQTVFITENQAALNAERAKIDETIAIAEAYIGENG</sequence>
<evidence type="ECO:0000256" key="1">
    <source>
        <dbReference type="SAM" id="SignalP"/>
    </source>
</evidence>
<evidence type="ECO:0000313" key="2">
    <source>
        <dbReference type="EMBL" id="TXK03539.1"/>
    </source>
</evidence>
<dbReference type="PROSITE" id="PS51257">
    <property type="entry name" value="PROKAR_LIPOPROTEIN"/>
    <property type="match status" value="1"/>
</dbReference>
<accession>A0A5C8HMV4</accession>